<organism evidence="1 2">
    <name type="scientific">Dehalogenimonas etheniformans</name>
    <dbReference type="NCBI Taxonomy" id="1536648"/>
    <lineage>
        <taxon>Bacteria</taxon>
        <taxon>Bacillati</taxon>
        <taxon>Chloroflexota</taxon>
        <taxon>Dehalococcoidia</taxon>
        <taxon>Dehalococcoidales</taxon>
        <taxon>Dehalococcoidaceae</taxon>
        <taxon>Dehalogenimonas</taxon>
    </lineage>
</organism>
<comment type="caution">
    <text evidence="1">The sequence shown here is derived from an EMBL/GenBank/DDBJ whole genome shotgun (WGS) entry which is preliminary data.</text>
</comment>
<gene>
    <name evidence="1" type="ORF">JP09_004445</name>
</gene>
<evidence type="ECO:0000313" key="2">
    <source>
        <dbReference type="Proteomes" id="UP000235653"/>
    </source>
</evidence>
<reference evidence="1 2" key="1">
    <citation type="journal article" date="2017" name="ISME J.">
        <title>Grape pomace compost harbors organohalide-respiring Dehalogenimonas species with novel reductive dehalogenase genes.</title>
        <authorList>
            <person name="Yang Y."/>
            <person name="Higgins S.A."/>
            <person name="Yan J."/>
            <person name="Simsir B."/>
            <person name="Chourey K."/>
            <person name="Iyer R."/>
            <person name="Hettich R.L."/>
            <person name="Baldwin B."/>
            <person name="Ogles D.M."/>
            <person name="Loffler F.E."/>
        </authorList>
    </citation>
    <scope>NUCLEOTIDE SEQUENCE [LARGE SCALE GENOMIC DNA]</scope>
    <source>
        <strain evidence="1 2">GP</strain>
    </source>
</reference>
<sequence>MKTEHLYRVIKLILLFHPKSRLHERKRVAIASHPIRFIRFRAFHWQGRNARHKTLGARCKTHNVNKRLTHDSKQAYFANGRSMNGCKNTMVMASLSKTKRTFNLKLVQAESFLNKSFSFIAKTNIPRRLLKRIGRRNHTKRINRERSDV</sequence>
<dbReference type="AlphaFoldDB" id="A0A2P5P7T6"/>
<name>A0A2P5P7T6_9CHLR</name>
<proteinExistence type="predicted"/>
<protein>
    <submittedName>
        <fullName evidence="1">Uncharacterized protein</fullName>
    </submittedName>
</protein>
<evidence type="ECO:0000313" key="1">
    <source>
        <dbReference type="EMBL" id="PPD58362.1"/>
    </source>
</evidence>
<accession>A0A2P5P7T6</accession>
<keyword evidence="2" id="KW-1185">Reference proteome</keyword>
<dbReference type="EMBL" id="JQAN02000008">
    <property type="protein sequence ID" value="PPD58362.1"/>
    <property type="molecule type" value="Genomic_DNA"/>
</dbReference>
<dbReference type="Proteomes" id="UP000235653">
    <property type="component" value="Unassembled WGS sequence"/>
</dbReference>